<accession>A0A6G7VJB7</accession>
<dbReference type="KEGG" id="mon:G8E03_03685"/>
<proteinExistence type="predicted"/>
<reference evidence="1 2" key="1">
    <citation type="submission" date="2020-03" db="EMBL/GenBank/DDBJ databases">
        <title>Complete genome sequence of Monaibacterium sp. ALG8 with diverse plasmids.</title>
        <authorList>
            <person name="Sun C."/>
        </authorList>
    </citation>
    <scope>NUCLEOTIDE SEQUENCE [LARGE SCALE GENOMIC DNA]</scope>
    <source>
        <strain evidence="1 2">ALG8</strain>
    </source>
</reference>
<dbReference type="Proteomes" id="UP000500791">
    <property type="component" value="Chromosome"/>
</dbReference>
<gene>
    <name evidence="1" type="ORF">G8E03_03685</name>
</gene>
<sequence>MVIDAAWAASKAKDWKKARMFNATVPLNGTTKLPVGLGTYCVAISEAKRAHMPFGDDAEVYALAVLSVSWFFLKGGTGNSGAAS</sequence>
<organism evidence="1 2">
    <name type="scientific">Pontivivens nitratireducens</name>
    <dbReference type="NCBI Taxonomy" id="2758038"/>
    <lineage>
        <taxon>Bacteria</taxon>
        <taxon>Pseudomonadati</taxon>
        <taxon>Pseudomonadota</taxon>
        <taxon>Alphaproteobacteria</taxon>
        <taxon>Rhodobacterales</taxon>
        <taxon>Paracoccaceae</taxon>
        <taxon>Pontivivens</taxon>
    </lineage>
</organism>
<dbReference type="AlphaFoldDB" id="A0A6G7VJB7"/>
<dbReference type="EMBL" id="CP049811">
    <property type="protein sequence ID" value="QIK39938.1"/>
    <property type="molecule type" value="Genomic_DNA"/>
</dbReference>
<dbReference type="RefSeq" id="WP_166188786.1">
    <property type="nucleotide sequence ID" value="NZ_CP049811.1"/>
</dbReference>
<keyword evidence="2" id="KW-1185">Reference proteome</keyword>
<evidence type="ECO:0000313" key="1">
    <source>
        <dbReference type="EMBL" id="QIK39938.1"/>
    </source>
</evidence>
<evidence type="ECO:0000313" key="2">
    <source>
        <dbReference type="Proteomes" id="UP000500791"/>
    </source>
</evidence>
<protein>
    <submittedName>
        <fullName evidence="1">Uncharacterized protein</fullName>
    </submittedName>
</protein>
<name>A0A6G7VJB7_9RHOB</name>